<dbReference type="AlphaFoldDB" id="A0A9D4I1P1"/>
<evidence type="ECO:0000313" key="3">
    <source>
        <dbReference type="Proteomes" id="UP000828390"/>
    </source>
</evidence>
<accession>A0A9D4I1P1</accession>
<organism evidence="2 3">
    <name type="scientific">Dreissena polymorpha</name>
    <name type="common">Zebra mussel</name>
    <name type="synonym">Mytilus polymorpha</name>
    <dbReference type="NCBI Taxonomy" id="45954"/>
    <lineage>
        <taxon>Eukaryota</taxon>
        <taxon>Metazoa</taxon>
        <taxon>Spiralia</taxon>
        <taxon>Lophotrochozoa</taxon>
        <taxon>Mollusca</taxon>
        <taxon>Bivalvia</taxon>
        <taxon>Autobranchia</taxon>
        <taxon>Heteroconchia</taxon>
        <taxon>Euheterodonta</taxon>
        <taxon>Imparidentia</taxon>
        <taxon>Neoheterodontei</taxon>
        <taxon>Myida</taxon>
        <taxon>Dreissenoidea</taxon>
        <taxon>Dreissenidae</taxon>
        <taxon>Dreissena</taxon>
    </lineage>
</organism>
<sequence>MRCSTFDDESKTFVQSFQLSLEVLSVRISYLQEFWLRTVRPAFQLGISRNLHHFPKILTGWRWKSKPHRHVKEKDRQWDKDYQTYEELKVSACHQCIEQGGNVEDAKLWMGFIHFLWGEQEKRVRAIRDTGIYRLAEIYQHHKTDISFWATMTEEARQKRTQRFLNDYVKNINTIVLADGTRTVQRTPTVGKRNTPTEKKKIGKIENTKC</sequence>
<protein>
    <submittedName>
        <fullName evidence="2">Uncharacterized protein</fullName>
    </submittedName>
</protein>
<feature type="region of interest" description="Disordered" evidence="1">
    <location>
        <begin position="187"/>
        <end position="210"/>
    </location>
</feature>
<name>A0A9D4I1P1_DREPO</name>
<gene>
    <name evidence="2" type="ORF">DPMN_047665</name>
</gene>
<dbReference type="EMBL" id="JAIWYP010000011">
    <property type="protein sequence ID" value="KAH3740948.1"/>
    <property type="molecule type" value="Genomic_DNA"/>
</dbReference>
<reference evidence="2" key="1">
    <citation type="journal article" date="2019" name="bioRxiv">
        <title>The Genome of the Zebra Mussel, Dreissena polymorpha: A Resource for Invasive Species Research.</title>
        <authorList>
            <person name="McCartney M.A."/>
            <person name="Auch B."/>
            <person name="Kono T."/>
            <person name="Mallez S."/>
            <person name="Zhang Y."/>
            <person name="Obille A."/>
            <person name="Becker A."/>
            <person name="Abrahante J.E."/>
            <person name="Garbe J."/>
            <person name="Badalamenti J.P."/>
            <person name="Herman A."/>
            <person name="Mangelson H."/>
            <person name="Liachko I."/>
            <person name="Sullivan S."/>
            <person name="Sone E.D."/>
            <person name="Koren S."/>
            <person name="Silverstein K.A.T."/>
            <person name="Beckman K.B."/>
            <person name="Gohl D.M."/>
        </authorList>
    </citation>
    <scope>NUCLEOTIDE SEQUENCE</scope>
    <source>
        <strain evidence="2">Duluth1</strain>
        <tissue evidence="2">Whole animal</tissue>
    </source>
</reference>
<reference evidence="2" key="2">
    <citation type="submission" date="2020-11" db="EMBL/GenBank/DDBJ databases">
        <authorList>
            <person name="McCartney M.A."/>
            <person name="Auch B."/>
            <person name="Kono T."/>
            <person name="Mallez S."/>
            <person name="Becker A."/>
            <person name="Gohl D.M."/>
            <person name="Silverstein K.A.T."/>
            <person name="Koren S."/>
            <person name="Bechman K.B."/>
            <person name="Herman A."/>
            <person name="Abrahante J.E."/>
            <person name="Garbe J."/>
        </authorList>
    </citation>
    <scope>NUCLEOTIDE SEQUENCE</scope>
    <source>
        <strain evidence="2">Duluth1</strain>
        <tissue evidence="2">Whole animal</tissue>
    </source>
</reference>
<proteinExistence type="predicted"/>
<evidence type="ECO:0000313" key="2">
    <source>
        <dbReference type="EMBL" id="KAH3740948.1"/>
    </source>
</evidence>
<feature type="compositionally biased region" description="Basic and acidic residues" evidence="1">
    <location>
        <begin position="195"/>
        <end position="210"/>
    </location>
</feature>
<dbReference type="Proteomes" id="UP000828390">
    <property type="component" value="Unassembled WGS sequence"/>
</dbReference>
<evidence type="ECO:0000256" key="1">
    <source>
        <dbReference type="SAM" id="MobiDB-lite"/>
    </source>
</evidence>
<keyword evidence="3" id="KW-1185">Reference proteome</keyword>
<comment type="caution">
    <text evidence="2">The sequence shown here is derived from an EMBL/GenBank/DDBJ whole genome shotgun (WGS) entry which is preliminary data.</text>
</comment>